<dbReference type="RefSeq" id="WP_344094430.1">
    <property type="nucleotide sequence ID" value="NZ_BAAAOG010000003.1"/>
</dbReference>
<comment type="pathway">
    <text evidence="2">Glycolipid biosynthesis; glycosylphosphatidylinositol-anchor biosynthesis.</text>
</comment>
<feature type="transmembrane region" description="Helical" evidence="10">
    <location>
        <begin position="337"/>
        <end position="359"/>
    </location>
</feature>
<dbReference type="Proteomes" id="UP001499933">
    <property type="component" value="Unassembled WGS sequence"/>
</dbReference>
<evidence type="ECO:0000256" key="8">
    <source>
        <dbReference type="ARBA" id="ARBA00022989"/>
    </source>
</evidence>
<feature type="transmembrane region" description="Helical" evidence="10">
    <location>
        <begin position="149"/>
        <end position="167"/>
    </location>
</feature>
<reference evidence="12" key="1">
    <citation type="journal article" date="2019" name="Int. J. Syst. Evol. Microbiol.">
        <title>The Global Catalogue of Microorganisms (GCM) 10K type strain sequencing project: providing services to taxonomists for standard genome sequencing and annotation.</title>
        <authorList>
            <consortium name="The Broad Institute Genomics Platform"/>
            <consortium name="The Broad Institute Genome Sequencing Center for Infectious Disease"/>
            <person name="Wu L."/>
            <person name="Ma J."/>
        </authorList>
    </citation>
    <scope>NUCLEOTIDE SEQUENCE [LARGE SCALE GENOMIC DNA]</scope>
    <source>
        <strain evidence="12">JCM 14901</strain>
    </source>
</reference>
<dbReference type="InterPro" id="IPR007315">
    <property type="entry name" value="PIG-V/Gpi18"/>
</dbReference>
<keyword evidence="6 10" id="KW-0812">Transmembrane</keyword>
<evidence type="ECO:0000256" key="4">
    <source>
        <dbReference type="ARBA" id="ARBA00022676"/>
    </source>
</evidence>
<comment type="caution">
    <text evidence="11">The sequence shown here is derived from an EMBL/GenBank/DDBJ whole genome shotgun (WGS) entry which is preliminary data.</text>
</comment>
<gene>
    <name evidence="11" type="ORF">GCM10009776_21670</name>
</gene>
<accession>A0ABP5C752</accession>
<evidence type="ECO:0008006" key="13">
    <source>
        <dbReference type="Google" id="ProtNLM"/>
    </source>
</evidence>
<feature type="transmembrane region" description="Helical" evidence="10">
    <location>
        <begin position="379"/>
        <end position="397"/>
    </location>
</feature>
<evidence type="ECO:0000256" key="2">
    <source>
        <dbReference type="ARBA" id="ARBA00004687"/>
    </source>
</evidence>
<feature type="transmembrane region" description="Helical" evidence="10">
    <location>
        <begin position="117"/>
        <end position="137"/>
    </location>
</feature>
<organism evidence="11 12">
    <name type="scientific">Microbacterium deminutum</name>
    <dbReference type="NCBI Taxonomy" id="344164"/>
    <lineage>
        <taxon>Bacteria</taxon>
        <taxon>Bacillati</taxon>
        <taxon>Actinomycetota</taxon>
        <taxon>Actinomycetes</taxon>
        <taxon>Micrococcales</taxon>
        <taxon>Microbacteriaceae</taxon>
        <taxon>Microbacterium</taxon>
    </lineage>
</organism>
<dbReference type="EMBL" id="BAAAOG010000003">
    <property type="protein sequence ID" value="GAA1958914.1"/>
    <property type="molecule type" value="Genomic_DNA"/>
</dbReference>
<name>A0ABP5C752_9MICO</name>
<feature type="transmembrane region" description="Helical" evidence="10">
    <location>
        <begin position="26"/>
        <end position="44"/>
    </location>
</feature>
<evidence type="ECO:0000256" key="1">
    <source>
        <dbReference type="ARBA" id="ARBA00004477"/>
    </source>
</evidence>
<feature type="transmembrane region" description="Helical" evidence="10">
    <location>
        <begin position="235"/>
        <end position="256"/>
    </location>
</feature>
<keyword evidence="5" id="KW-0808">Transferase</keyword>
<evidence type="ECO:0000256" key="5">
    <source>
        <dbReference type="ARBA" id="ARBA00022679"/>
    </source>
</evidence>
<dbReference type="PANTHER" id="PTHR12468:SF2">
    <property type="entry name" value="GPI MANNOSYLTRANSFERASE 2"/>
    <property type="match status" value="1"/>
</dbReference>
<dbReference type="PANTHER" id="PTHR12468">
    <property type="entry name" value="GPI MANNOSYLTRANSFERASE 2"/>
    <property type="match status" value="1"/>
</dbReference>
<feature type="transmembrane region" description="Helical" evidence="10">
    <location>
        <begin position="304"/>
        <end position="325"/>
    </location>
</feature>
<keyword evidence="9 10" id="KW-0472">Membrane</keyword>
<feature type="transmembrane region" description="Helical" evidence="10">
    <location>
        <begin position="202"/>
        <end position="223"/>
    </location>
</feature>
<sequence>MADGSLIVAEAGSGAWGRLPAPARVAIVYFGARVITTVFLLVAADLSGFGSRFGPEAGIGDLILGWDAQWYWFVAENGYPTDLPVTDTGAIAENQWAFMPLYAYLAKLVALPFGGQWVVGALLVSLAAGYAASVVLYRMMRDRMDSGSALWAVAFFAAGPLAALFQVGYAESLALLWLFLALWCVIRRRYAWLYILIPLMAFTRPGVLAFALFLGLFGLWRWFSRRREPLHTPEVVHIVALGLLAVVAGFAWQTLAGWVTGDSGAYLATELAWRRNWILGDAAFLPFEGFGAGISFWFGTTWGLSPVAGFVLVGAGVAAIAALLLFEPHVRRLGVELRLWSASYLVYLLLVFFPQSSIFRLLVPLSPMWGAFALPRSTAWRAGVLTVGLVLQWWWIYNMYSLGNTIWQVP</sequence>
<evidence type="ECO:0000256" key="3">
    <source>
        <dbReference type="ARBA" id="ARBA00022502"/>
    </source>
</evidence>
<evidence type="ECO:0000313" key="11">
    <source>
        <dbReference type="EMBL" id="GAA1958914.1"/>
    </source>
</evidence>
<comment type="subcellular location">
    <subcellularLocation>
        <location evidence="1">Endoplasmic reticulum membrane</location>
        <topology evidence="1">Multi-pass membrane protein</topology>
    </subcellularLocation>
</comment>
<evidence type="ECO:0000313" key="12">
    <source>
        <dbReference type="Proteomes" id="UP001499933"/>
    </source>
</evidence>
<evidence type="ECO:0000256" key="9">
    <source>
        <dbReference type="ARBA" id="ARBA00023136"/>
    </source>
</evidence>
<keyword evidence="4" id="KW-0328">Glycosyltransferase</keyword>
<keyword evidence="8 10" id="KW-1133">Transmembrane helix</keyword>
<keyword evidence="7" id="KW-0256">Endoplasmic reticulum</keyword>
<proteinExistence type="predicted"/>
<protein>
    <recommendedName>
        <fullName evidence="13">Integral membrane protein</fullName>
    </recommendedName>
</protein>
<keyword evidence="12" id="KW-1185">Reference proteome</keyword>
<keyword evidence="3" id="KW-0337">GPI-anchor biosynthesis</keyword>
<evidence type="ECO:0000256" key="6">
    <source>
        <dbReference type="ARBA" id="ARBA00022692"/>
    </source>
</evidence>
<evidence type="ECO:0000256" key="7">
    <source>
        <dbReference type="ARBA" id="ARBA00022824"/>
    </source>
</evidence>
<evidence type="ECO:0000256" key="10">
    <source>
        <dbReference type="SAM" id="Phobius"/>
    </source>
</evidence>